<dbReference type="Proteomes" id="UP000548476">
    <property type="component" value="Unassembled WGS sequence"/>
</dbReference>
<keyword evidence="3" id="KW-1185">Reference proteome</keyword>
<feature type="transmembrane region" description="Helical" evidence="1">
    <location>
        <begin position="213"/>
        <end position="234"/>
    </location>
</feature>
<dbReference type="RefSeq" id="WP_184790258.1">
    <property type="nucleotide sequence ID" value="NZ_BONT01000092.1"/>
</dbReference>
<dbReference type="AlphaFoldDB" id="A0A841FV76"/>
<evidence type="ECO:0000313" key="3">
    <source>
        <dbReference type="Proteomes" id="UP000548476"/>
    </source>
</evidence>
<evidence type="ECO:0000313" key="2">
    <source>
        <dbReference type="EMBL" id="MBB6037442.1"/>
    </source>
</evidence>
<sequence>MSPETALERRYRGLLRLYPRHWRRSREDEMTATYLDGTPPGASRPSISDRLDVARGALRTRLRLAGESGLRGGTRLAAELSLIAVAILAALWLLQPAVETTGLAPAEPGPLGFLDEATWITWIAVAVGATVLRARWRRRLTAAALTFTVLLVLGTGYTAWFDVLMGDLAPVLALGGLTLVLGDGRRLAVRLAAPAAALVTAVGQSAVPPENTPQMLGCALASTVLATAVVLSFLHRTEGWWALAVLAGPIALLTHVLPALMLGTDFTTFQLTEVLSALLLVGAITAAVLAFAVLAQNKRAGRRS</sequence>
<gene>
    <name evidence="2" type="ORF">HNR73_005318</name>
</gene>
<dbReference type="EMBL" id="JACHGT010000012">
    <property type="protein sequence ID" value="MBB6037442.1"/>
    <property type="molecule type" value="Genomic_DNA"/>
</dbReference>
<keyword evidence="1" id="KW-1133">Transmembrane helix</keyword>
<keyword evidence="1" id="KW-0472">Membrane</keyword>
<accession>A0A841FV76</accession>
<feature type="transmembrane region" description="Helical" evidence="1">
    <location>
        <begin position="76"/>
        <end position="97"/>
    </location>
</feature>
<keyword evidence="1" id="KW-0812">Transmembrane</keyword>
<evidence type="ECO:0000256" key="1">
    <source>
        <dbReference type="SAM" id="Phobius"/>
    </source>
</evidence>
<proteinExistence type="predicted"/>
<feature type="transmembrane region" description="Helical" evidence="1">
    <location>
        <begin position="117"/>
        <end position="133"/>
    </location>
</feature>
<name>A0A841FV76_9ACTN</name>
<feature type="transmembrane region" description="Helical" evidence="1">
    <location>
        <begin position="274"/>
        <end position="295"/>
    </location>
</feature>
<feature type="transmembrane region" description="Helical" evidence="1">
    <location>
        <begin position="140"/>
        <end position="157"/>
    </location>
</feature>
<reference evidence="2 3" key="1">
    <citation type="submission" date="2020-08" db="EMBL/GenBank/DDBJ databases">
        <title>Genomic Encyclopedia of Type Strains, Phase IV (KMG-IV): sequencing the most valuable type-strain genomes for metagenomic binning, comparative biology and taxonomic classification.</title>
        <authorList>
            <person name="Goeker M."/>
        </authorList>
    </citation>
    <scope>NUCLEOTIDE SEQUENCE [LARGE SCALE GENOMIC DNA]</scope>
    <source>
        <strain evidence="2 3">YIM 65646</strain>
    </source>
</reference>
<protein>
    <submittedName>
        <fullName evidence="2">Uncharacterized protein</fullName>
    </submittedName>
</protein>
<comment type="caution">
    <text evidence="2">The sequence shown here is derived from an EMBL/GenBank/DDBJ whole genome shotgun (WGS) entry which is preliminary data.</text>
</comment>
<organism evidence="2 3">
    <name type="scientific">Phytomonospora endophytica</name>
    <dbReference type="NCBI Taxonomy" id="714109"/>
    <lineage>
        <taxon>Bacteria</taxon>
        <taxon>Bacillati</taxon>
        <taxon>Actinomycetota</taxon>
        <taxon>Actinomycetes</taxon>
        <taxon>Micromonosporales</taxon>
        <taxon>Micromonosporaceae</taxon>
        <taxon>Phytomonospora</taxon>
    </lineage>
</organism>
<feature type="transmembrane region" description="Helical" evidence="1">
    <location>
        <begin position="241"/>
        <end position="262"/>
    </location>
</feature>